<dbReference type="Proteomes" id="UP000000322">
    <property type="component" value="Chromosome"/>
</dbReference>
<accession>D1BJ00</accession>
<feature type="transmembrane region" description="Helical" evidence="1">
    <location>
        <begin position="280"/>
        <end position="298"/>
    </location>
</feature>
<dbReference type="PANTHER" id="PTHR36178:SF1">
    <property type="entry name" value="SODIUM_GLUTAMATE SYMPORTER"/>
    <property type="match status" value="1"/>
</dbReference>
<sequence>MVPDLSQPQIIGLSFVALGALLGAGWVLRRSVRPLGALYLPVSVVTGFLVLLVGPQVLGSLTGTQGLIPGAFLDVWRVMPGLLINVVFAAIMIGKVLPRWGELWDAAAPHAIFGSLLSFGQLFLGGLAVLVLLGPVFGVAPEAGSLLEMSFAGGHGTIAGMGQLLADAGAEDLVDVGLSLATISMITGIVCGSVLVRWAVRSPRLAVARDQVHVPSLEDDPEVDIVRLSPVDEDQDNDHGMHATTFAGMLILLAIAVAVVMLWTARWVAGQLGSDILDSFPLFPVTVIGGFVVQTVATRLGFAERIDKRVVAGMSSVALDGLVVCAIGTMSLATLGDNVPVIVVMTVLGVGWSVVALVWLGPRIHRKDWFEHAIADFGQSQGNVATGFVLAEMVDPARRTTTANDYGYKQLPYEPLLGGGILTALSVPLITVWGLLPFTVVSGLVAVALGVWGCVRRRG</sequence>
<keyword evidence="1" id="KW-1133">Transmembrane helix</keyword>
<name>D1BJ00_SANKS</name>
<proteinExistence type="predicted"/>
<feature type="transmembrane region" description="Helical" evidence="1">
    <location>
        <begin position="78"/>
        <end position="98"/>
    </location>
</feature>
<organism evidence="2 3">
    <name type="scientific">Sanguibacter keddieii (strain ATCC 51767 / DSM 10542 / NCFB 3025 / ST-74)</name>
    <dbReference type="NCBI Taxonomy" id="446469"/>
    <lineage>
        <taxon>Bacteria</taxon>
        <taxon>Bacillati</taxon>
        <taxon>Actinomycetota</taxon>
        <taxon>Actinomycetes</taxon>
        <taxon>Micrococcales</taxon>
        <taxon>Sanguibacteraceae</taxon>
        <taxon>Sanguibacter</taxon>
    </lineage>
</organism>
<dbReference type="AlphaFoldDB" id="D1BJ00"/>
<dbReference type="OrthoDB" id="9801557at2"/>
<evidence type="ECO:0000256" key="1">
    <source>
        <dbReference type="SAM" id="Phobius"/>
    </source>
</evidence>
<dbReference type="GO" id="GO:0016020">
    <property type="term" value="C:membrane"/>
    <property type="evidence" value="ECO:0007669"/>
    <property type="project" value="InterPro"/>
</dbReference>
<feature type="transmembrane region" description="Helical" evidence="1">
    <location>
        <begin position="110"/>
        <end position="137"/>
    </location>
</feature>
<dbReference type="EMBL" id="CP001819">
    <property type="protein sequence ID" value="ACZ20192.1"/>
    <property type="molecule type" value="Genomic_DNA"/>
</dbReference>
<dbReference type="PANTHER" id="PTHR36178">
    <property type="entry name" value="SLR0625 PROTEIN"/>
    <property type="match status" value="1"/>
</dbReference>
<dbReference type="GO" id="GO:0015813">
    <property type="term" value="P:L-glutamate transmembrane transport"/>
    <property type="evidence" value="ECO:0007669"/>
    <property type="project" value="InterPro"/>
</dbReference>
<feature type="transmembrane region" description="Helical" evidence="1">
    <location>
        <begin position="339"/>
        <end position="360"/>
    </location>
</feature>
<feature type="transmembrane region" description="Helical" evidence="1">
    <location>
        <begin position="436"/>
        <end position="455"/>
    </location>
</feature>
<protein>
    <submittedName>
        <fullName evidence="2">Na+/glutamate symporter</fullName>
    </submittedName>
</protein>
<gene>
    <name evidence="2" type="ordered locus">Sked_02230</name>
</gene>
<dbReference type="STRING" id="446469.Sked_02230"/>
<dbReference type="InterPro" id="IPR004445">
    <property type="entry name" value="GltS"/>
</dbReference>
<feature type="transmembrane region" description="Helical" evidence="1">
    <location>
        <begin position="310"/>
        <end position="333"/>
    </location>
</feature>
<feature type="transmembrane region" description="Helical" evidence="1">
    <location>
        <begin position="246"/>
        <end position="268"/>
    </location>
</feature>
<feature type="transmembrane region" description="Helical" evidence="1">
    <location>
        <begin position="6"/>
        <end position="28"/>
    </location>
</feature>
<evidence type="ECO:0000313" key="2">
    <source>
        <dbReference type="EMBL" id="ACZ20192.1"/>
    </source>
</evidence>
<keyword evidence="1" id="KW-0472">Membrane</keyword>
<reference evidence="2 3" key="1">
    <citation type="journal article" date="2009" name="Stand. Genomic Sci.">
        <title>Complete genome sequence of Sanguibacter keddieii type strain (ST-74).</title>
        <authorList>
            <person name="Ivanova N."/>
            <person name="Sikorski J."/>
            <person name="Sims D."/>
            <person name="Brettin T."/>
            <person name="Detter J.C."/>
            <person name="Han C."/>
            <person name="Lapidus A."/>
            <person name="Copeland A."/>
            <person name="Glavina Del Rio T."/>
            <person name="Nolan M."/>
            <person name="Chen F."/>
            <person name="Lucas S."/>
            <person name="Tice H."/>
            <person name="Cheng J.F."/>
            <person name="Bruce D."/>
            <person name="Goodwin L."/>
            <person name="Pitluck S."/>
            <person name="Pati A."/>
            <person name="Mavromatis K."/>
            <person name="Chen A."/>
            <person name="Palaniappan K."/>
            <person name="D'haeseleer P."/>
            <person name="Chain P."/>
            <person name="Bristow J."/>
            <person name="Eisen J.A."/>
            <person name="Markowitz V."/>
            <person name="Hugenholtz P."/>
            <person name="Goker M."/>
            <person name="Pukall R."/>
            <person name="Klenk H.P."/>
            <person name="Kyrpides N.C."/>
        </authorList>
    </citation>
    <scope>NUCLEOTIDE SEQUENCE [LARGE SCALE GENOMIC DNA]</scope>
    <source>
        <strain evidence="3">ATCC 51767 / DSM 10542 / NCFB 3025 / ST-74</strain>
    </source>
</reference>
<evidence type="ECO:0000313" key="3">
    <source>
        <dbReference type="Proteomes" id="UP000000322"/>
    </source>
</evidence>
<feature type="transmembrane region" description="Helical" evidence="1">
    <location>
        <begin position="178"/>
        <end position="200"/>
    </location>
</feature>
<dbReference type="RefSeq" id="WP_012865261.1">
    <property type="nucleotide sequence ID" value="NC_013521.1"/>
</dbReference>
<feature type="transmembrane region" description="Helical" evidence="1">
    <location>
        <begin position="35"/>
        <end position="58"/>
    </location>
</feature>
<dbReference type="HOGENOM" id="CLU_034503_0_0_11"/>
<dbReference type="GO" id="GO:0015501">
    <property type="term" value="F:glutamate:sodium symporter activity"/>
    <property type="evidence" value="ECO:0007669"/>
    <property type="project" value="InterPro"/>
</dbReference>
<dbReference type="KEGG" id="ske:Sked_02230"/>
<feature type="transmembrane region" description="Helical" evidence="1">
    <location>
        <begin position="411"/>
        <end position="430"/>
    </location>
</feature>
<dbReference type="eggNOG" id="COG0786">
    <property type="taxonomic scope" value="Bacteria"/>
</dbReference>
<keyword evidence="3" id="KW-1185">Reference proteome</keyword>
<keyword evidence="1" id="KW-0812">Transmembrane</keyword>